<comment type="caution">
    <text evidence="3">The sequence shown here is derived from an EMBL/GenBank/DDBJ whole genome shotgun (WGS) entry which is preliminary data.</text>
</comment>
<evidence type="ECO:0000259" key="2">
    <source>
        <dbReference type="Pfam" id="PF03109"/>
    </source>
</evidence>
<dbReference type="Proteomes" id="UP001500893">
    <property type="component" value="Unassembled WGS sequence"/>
</dbReference>
<evidence type="ECO:0000313" key="3">
    <source>
        <dbReference type="EMBL" id="GAA3135845.1"/>
    </source>
</evidence>
<dbReference type="PANTHER" id="PTHR10566:SF113">
    <property type="entry name" value="PROTEIN ACTIVITY OF BC1 COMPLEX KINASE 7, CHLOROPLASTIC"/>
    <property type="match status" value="1"/>
</dbReference>
<dbReference type="EMBL" id="BAAAVM010000026">
    <property type="protein sequence ID" value="GAA3135845.1"/>
    <property type="molecule type" value="Genomic_DNA"/>
</dbReference>
<dbReference type="CDD" id="cd05121">
    <property type="entry name" value="ABC1_ADCK3-like"/>
    <property type="match status" value="1"/>
</dbReference>
<accession>A0ABP6N4K7</accession>
<dbReference type="InterPro" id="IPR050154">
    <property type="entry name" value="UbiB_kinase"/>
</dbReference>
<feature type="domain" description="ABC1 atypical kinase-like" evidence="2">
    <location>
        <begin position="80"/>
        <end position="322"/>
    </location>
</feature>
<evidence type="ECO:0000256" key="1">
    <source>
        <dbReference type="ARBA" id="ARBA00009670"/>
    </source>
</evidence>
<dbReference type="InterPro" id="IPR011009">
    <property type="entry name" value="Kinase-like_dom_sf"/>
</dbReference>
<gene>
    <name evidence="3" type="ORF">GCM10010521_22400</name>
</gene>
<protein>
    <submittedName>
        <fullName evidence="3">AarF/UbiB family protein</fullName>
    </submittedName>
</protein>
<organism evidence="3 4">
    <name type="scientific">Streptomyces rameus</name>
    <dbReference type="NCBI Taxonomy" id="68261"/>
    <lineage>
        <taxon>Bacteria</taxon>
        <taxon>Bacillati</taxon>
        <taxon>Actinomycetota</taxon>
        <taxon>Actinomycetes</taxon>
        <taxon>Kitasatosporales</taxon>
        <taxon>Streptomycetaceae</taxon>
        <taxon>Streptomyces</taxon>
    </lineage>
</organism>
<dbReference type="InterPro" id="IPR004147">
    <property type="entry name" value="ABC1_dom"/>
</dbReference>
<proteinExistence type="inferred from homology"/>
<dbReference type="PANTHER" id="PTHR10566">
    <property type="entry name" value="CHAPERONE-ACTIVITY OF BC1 COMPLEX CABC1 -RELATED"/>
    <property type="match status" value="1"/>
</dbReference>
<name>A0ABP6N4K7_9ACTN</name>
<keyword evidence="4" id="KW-1185">Reference proteome</keyword>
<dbReference type="Pfam" id="PF03109">
    <property type="entry name" value="ABC1"/>
    <property type="match status" value="1"/>
</dbReference>
<evidence type="ECO:0000313" key="4">
    <source>
        <dbReference type="Proteomes" id="UP001500893"/>
    </source>
</evidence>
<reference evidence="4" key="1">
    <citation type="journal article" date="2019" name="Int. J. Syst. Evol. Microbiol.">
        <title>The Global Catalogue of Microorganisms (GCM) 10K type strain sequencing project: providing services to taxonomists for standard genome sequencing and annotation.</title>
        <authorList>
            <consortium name="The Broad Institute Genomics Platform"/>
            <consortium name="The Broad Institute Genome Sequencing Center for Infectious Disease"/>
            <person name="Wu L."/>
            <person name="Ma J."/>
        </authorList>
    </citation>
    <scope>NUCLEOTIDE SEQUENCE [LARGE SCALE GENOMIC DNA]</scope>
    <source>
        <strain evidence="4">JCM 11574</strain>
    </source>
</reference>
<sequence length="506" mass="55122">MEPVRGVGVARLAGLLAQDVLAARQGTDTAERTMGAQRHRARRIRMTMEALGPLYIKVGQVLATRPDLVSGALILELERLHTTVSVAPFSVFEPVLEQELGRRWEKLFREVDIGLPCGSASLAQVYPVVLHDGSRAVLKVQRPGAEARMRADMAALSRAARMTGRALPRLAEVLDLDAILQGIFDCMRPELDFTAEAAHMETGRRAAEGFRYLTVPAVRQAGRRVLIQGLARGRALSAGAAEDLCEEQRERVGAELLRYMYRGYFVEHFFHADPHPGNVFLHPETGATLIDWGMAGRIDRHTGTLGALAFTSIAHNDARGLAAAWLELGRSTPRTDLPGFRDDLTRVVPRLAASRLDGMNFGSALATILRCAARRGIRTSPMIGMLGKSMANVEGTVRGIAPNLSATDVFRETLVDIMAELARKYLSYEQVARQGLELIAVGDSALDEVRAALRILAGRENTTRAEPWPSQRTVGDGLGPVGQHGIAAATWVLAAWAVHRVTRHAP</sequence>
<comment type="similarity">
    <text evidence="1">Belongs to the protein kinase superfamily. ADCK protein kinase family.</text>
</comment>
<dbReference type="SUPFAM" id="SSF56112">
    <property type="entry name" value="Protein kinase-like (PK-like)"/>
    <property type="match status" value="1"/>
</dbReference>